<dbReference type="OrthoDB" id="10016069at2759"/>
<dbReference type="Proteomes" id="UP001148018">
    <property type="component" value="Unassembled WGS sequence"/>
</dbReference>
<reference evidence="3" key="1">
    <citation type="submission" date="2022-07" db="EMBL/GenBank/DDBJ databases">
        <title>Chromosome-level genome of Muraenolepis orangiensis.</title>
        <authorList>
            <person name="Kim J."/>
        </authorList>
    </citation>
    <scope>NUCLEOTIDE SEQUENCE</scope>
    <source>
        <strain evidence="3">KU_S4_2022</strain>
        <tissue evidence="3">Muscle</tissue>
    </source>
</reference>
<dbReference type="PANTHER" id="PTHR19300:SF34">
    <property type="entry name" value="BETA-1,4-GALACTOSYLTRANSFERASE"/>
    <property type="match status" value="1"/>
</dbReference>
<dbReference type="AlphaFoldDB" id="A0A9Q0IFG1"/>
<dbReference type="InterPro" id="IPR027995">
    <property type="entry name" value="Galactosyl_T_N"/>
</dbReference>
<dbReference type="InterPro" id="IPR029044">
    <property type="entry name" value="Nucleotide-diphossugar_trans"/>
</dbReference>
<dbReference type="Gene3D" id="3.90.550.10">
    <property type="entry name" value="Spore Coat Polysaccharide Biosynthesis Protein SpsA, Chain A"/>
    <property type="match status" value="2"/>
</dbReference>
<dbReference type="SUPFAM" id="SSF53448">
    <property type="entry name" value="Nucleotide-diphospho-sugar transferases"/>
    <property type="match status" value="1"/>
</dbReference>
<proteinExistence type="predicted"/>
<dbReference type="GO" id="GO:0005975">
    <property type="term" value="P:carbohydrate metabolic process"/>
    <property type="evidence" value="ECO:0007669"/>
    <property type="project" value="InterPro"/>
</dbReference>
<dbReference type="InterPro" id="IPR003859">
    <property type="entry name" value="Galactosyl_T"/>
</dbReference>
<evidence type="ECO:0000259" key="2">
    <source>
        <dbReference type="Pfam" id="PF13733"/>
    </source>
</evidence>
<gene>
    <name evidence="3" type="ORF">NHX12_001962</name>
</gene>
<dbReference type="GO" id="GO:0008378">
    <property type="term" value="F:galactosyltransferase activity"/>
    <property type="evidence" value="ECO:0007669"/>
    <property type="project" value="TreeGrafter"/>
</dbReference>
<evidence type="ECO:0000313" key="4">
    <source>
        <dbReference type="Proteomes" id="UP001148018"/>
    </source>
</evidence>
<evidence type="ECO:0000313" key="3">
    <source>
        <dbReference type="EMBL" id="KAJ3598452.1"/>
    </source>
</evidence>
<organism evidence="3 4">
    <name type="scientific">Muraenolepis orangiensis</name>
    <name type="common">Patagonian moray cod</name>
    <dbReference type="NCBI Taxonomy" id="630683"/>
    <lineage>
        <taxon>Eukaryota</taxon>
        <taxon>Metazoa</taxon>
        <taxon>Chordata</taxon>
        <taxon>Craniata</taxon>
        <taxon>Vertebrata</taxon>
        <taxon>Euteleostomi</taxon>
        <taxon>Actinopterygii</taxon>
        <taxon>Neopterygii</taxon>
        <taxon>Teleostei</taxon>
        <taxon>Neoteleostei</taxon>
        <taxon>Acanthomorphata</taxon>
        <taxon>Zeiogadaria</taxon>
        <taxon>Gadariae</taxon>
        <taxon>Gadiformes</taxon>
        <taxon>Muraenolepidoidei</taxon>
        <taxon>Muraenolepididae</taxon>
        <taxon>Muraenolepis</taxon>
    </lineage>
</organism>
<protein>
    <recommendedName>
        <fullName evidence="2">Galactosyltransferase N-terminal domain-containing protein</fullName>
    </recommendedName>
</protein>
<accession>A0A9Q0IFG1</accession>
<sequence>MNVGFREAMREEDWDCLFFHDVDLIPEDDRNTYVCDANHKHAAIAMDKFFYKVSLGGMHITRPSVKFGRFKMIKHKLDKGNDINPKRFNMLSKTRQSWKLDGMNTAEYEIVSRQYLPLYTNITVNIGTEAGLHVPPEAAQPAPVDPAKPDQEPLVNS</sequence>
<dbReference type="PANTHER" id="PTHR19300">
    <property type="entry name" value="BETA-1,4-GALACTOSYLTRANSFERASE"/>
    <property type="match status" value="1"/>
</dbReference>
<keyword evidence="4" id="KW-1185">Reference proteome</keyword>
<dbReference type="EMBL" id="JANIIK010000109">
    <property type="protein sequence ID" value="KAJ3598452.1"/>
    <property type="molecule type" value="Genomic_DNA"/>
</dbReference>
<evidence type="ECO:0000256" key="1">
    <source>
        <dbReference type="SAM" id="MobiDB-lite"/>
    </source>
</evidence>
<dbReference type="GO" id="GO:0005794">
    <property type="term" value="C:Golgi apparatus"/>
    <property type="evidence" value="ECO:0007669"/>
    <property type="project" value="TreeGrafter"/>
</dbReference>
<comment type="caution">
    <text evidence="3">The sequence shown here is derived from an EMBL/GenBank/DDBJ whole genome shotgun (WGS) entry which is preliminary data.</text>
</comment>
<name>A0A9Q0IFG1_9TELE</name>
<dbReference type="Pfam" id="PF13733">
    <property type="entry name" value="Glyco_transf_7N"/>
    <property type="match status" value="1"/>
</dbReference>
<feature type="domain" description="Galactosyltransferase N-terminal" evidence="2">
    <location>
        <begin position="1"/>
        <end position="36"/>
    </location>
</feature>
<feature type="region of interest" description="Disordered" evidence="1">
    <location>
        <begin position="134"/>
        <end position="157"/>
    </location>
</feature>